<dbReference type="EMBL" id="CP114014">
    <property type="protein sequence ID" value="XAY05724.1"/>
    <property type="molecule type" value="Genomic_DNA"/>
</dbReference>
<dbReference type="Gene3D" id="3.30.70.360">
    <property type="match status" value="1"/>
</dbReference>
<reference evidence="5" key="1">
    <citation type="submission" date="2022-12" db="EMBL/GenBank/DDBJ databases">
        <title>Paraconexibacter alkalitolerans sp. nov. and Baekduia alba sp. nov., isolated from soil and emended description of the genera Paraconexibacter (Chun et al., 2020) and Baekduia (An et al., 2020).</title>
        <authorList>
            <person name="Vieira S."/>
            <person name="Huber K.J."/>
            <person name="Geppert A."/>
            <person name="Wolf J."/>
            <person name="Neumann-Schaal M."/>
            <person name="Muesken M."/>
            <person name="Overmann J."/>
        </authorList>
    </citation>
    <scope>NUCLEOTIDE SEQUENCE</scope>
    <source>
        <strain evidence="5">AEG42_29</strain>
    </source>
</reference>
<dbReference type="Gene3D" id="3.40.630.10">
    <property type="entry name" value="Zn peptidases"/>
    <property type="match status" value="1"/>
</dbReference>
<evidence type="ECO:0000259" key="4">
    <source>
        <dbReference type="Pfam" id="PF07687"/>
    </source>
</evidence>
<dbReference type="GO" id="GO:0046872">
    <property type="term" value="F:metal ion binding"/>
    <property type="evidence" value="ECO:0007669"/>
    <property type="project" value="UniProtKB-KW"/>
</dbReference>
<organism evidence="5">
    <name type="scientific">Paraconexibacter sp. AEG42_29</name>
    <dbReference type="NCBI Taxonomy" id="2997339"/>
    <lineage>
        <taxon>Bacteria</taxon>
        <taxon>Bacillati</taxon>
        <taxon>Actinomycetota</taxon>
        <taxon>Thermoleophilia</taxon>
        <taxon>Solirubrobacterales</taxon>
        <taxon>Paraconexibacteraceae</taxon>
        <taxon>Paraconexibacter</taxon>
    </lineage>
</organism>
<dbReference type="GO" id="GO:0009014">
    <property type="term" value="F:succinyl-diaminopimelate desuccinylase activity"/>
    <property type="evidence" value="ECO:0007669"/>
    <property type="project" value="UniProtKB-UniRule"/>
</dbReference>
<dbReference type="PANTHER" id="PTHR43808">
    <property type="entry name" value="ACETYLORNITHINE DEACETYLASE"/>
    <property type="match status" value="1"/>
</dbReference>
<feature type="domain" description="Peptidase M20 dimerisation" evidence="4">
    <location>
        <begin position="191"/>
        <end position="288"/>
    </location>
</feature>
<dbReference type="KEGG" id="parq:DSM112329_02582"/>
<dbReference type="GO" id="GO:0006526">
    <property type="term" value="P:L-arginine biosynthetic process"/>
    <property type="evidence" value="ECO:0007669"/>
    <property type="project" value="TreeGrafter"/>
</dbReference>
<dbReference type="Pfam" id="PF07687">
    <property type="entry name" value="M20_dimer"/>
    <property type="match status" value="1"/>
</dbReference>
<evidence type="ECO:0000256" key="1">
    <source>
        <dbReference type="ARBA" id="ARBA00022723"/>
    </source>
</evidence>
<evidence type="ECO:0000256" key="3">
    <source>
        <dbReference type="NCBIfam" id="TIGR01900"/>
    </source>
</evidence>
<dbReference type="GO" id="GO:0009089">
    <property type="term" value="P:lysine biosynthetic process via diaminopimelate"/>
    <property type="evidence" value="ECO:0007669"/>
    <property type="project" value="UniProtKB-UniRule"/>
</dbReference>
<sequence>MGPQRRLYSLSRVFEHLSDAELGERLAARTLELIDIPSESRSEDVIAAHALQVLRAGGVPARDAGDTCVVTDDLGPPSGPLVVLGGHFDTVPGQGNIPGSRDADHVYGLGAADMLGAVAVAMEVALAAAEPGRADALTARLGLCLFGREELAVAESALTPLLGREPGLRAADLVLMMEPTDNTIHAGCLGNVNATWSFHGRSGHSARPWQADNAIDRAAAGIARLNAAVTPEEHVFDGLTFTSVVSVTQISGGIAQNVIPDRVDAHVNQRYAPGTTPEAAEALLRELCGGDGETLEITSNAPSGAVCTADPLVQRLIACGDLPVAPKQAWTPVAEFTGQGISAVNFGPGAPRFAHQRDEQIAVAALVQCARTLDAFLTA</sequence>
<gene>
    <name evidence="5" type="primary">dapE_1</name>
    <name evidence="5" type="ORF">DSM112329_02582</name>
</gene>
<dbReference type="PANTHER" id="PTHR43808:SF31">
    <property type="entry name" value="N-ACETYL-L-CITRULLINE DEACETYLASE"/>
    <property type="match status" value="1"/>
</dbReference>
<keyword evidence="2 5" id="KW-0378">Hydrolase</keyword>
<keyword evidence="1" id="KW-0479">Metal-binding</keyword>
<dbReference type="InterPro" id="IPR011650">
    <property type="entry name" value="Peptidase_M20_dimer"/>
</dbReference>
<evidence type="ECO:0000256" key="2">
    <source>
        <dbReference type="ARBA" id="ARBA00022801"/>
    </source>
</evidence>
<dbReference type="NCBIfam" id="TIGR01900">
    <property type="entry name" value="dapE-gram_pos"/>
    <property type="match status" value="1"/>
</dbReference>
<dbReference type="Pfam" id="PF01546">
    <property type="entry name" value="Peptidase_M20"/>
    <property type="match status" value="1"/>
</dbReference>
<dbReference type="InterPro" id="IPR036264">
    <property type="entry name" value="Bact_exopeptidase_dim_dom"/>
</dbReference>
<dbReference type="EC" id="3.5.1.18" evidence="3"/>
<dbReference type="InterPro" id="IPR002933">
    <property type="entry name" value="Peptidase_M20"/>
</dbReference>
<evidence type="ECO:0000313" key="5">
    <source>
        <dbReference type="EMBL" id="XAY05724.1"/>
    </source>
</evidence>
<name>A0AAU7AW74_9ACTN</name>
<dbReference type="GO" id="GO:0008777">
    <property type="term" value="F:acetylornithine deacetylase activity"/>
    <property type="evidence" value="ECO:0007669"/>
    <property type="project" value="TreeGrafter"/>
</dbReference>
<dbReference type="InterPro" id="IPR050072">
    <property type="entry name" value="Peptidase_M20A"/>
</dbReference>
<protein>
    <recommendedName>
        <fullName evidence="3">Succinyl-diaminopimelate desuccinylase</fullName>
        <ecNumber evidence="3">3.5.1.18</ecNumber>
    </recommendedName>
</protein>
<dbReference type="AlphaFoldDB" id="A0AAU7AW74"/>
<dbReference type="SUPFAM" id="SSF55031">
    <property type="entry name" value="Bacterial exopeptidase dimerisation domain"/>
    <property type="match status" value="1"/>
</dbReference>
<dbReference type="SUPFAM" id="SSF53187">
    <property type="entry name" value="Zn-dependent exopeptidases"/>
    <property type="match status" value="1"/>
</dbReference>
<dbReference type="InterPro" id="IPR010174">
    <property type="entry name" value="Succinyl-DAP_deSuclase_DapE"/>
</dbReference>
<accession>A0AAU7AW74</accession>
<proteinExistence type="predicted"/>